<reference evidence="1" key="1">
    <citation type="submission" date="2022-04" db="EMBL/GenBank/DDBJ databases">
        <title>A functionally conserved STORR gene fusion in Papaver species that diverged 16.8 million years ago.</title>
        <authorList>
            <person name="Catania T."/>
        </authorList>
    </citation>
    <scope>NUCLEOTIDE SEQUENCE</scope>
    <source>
        <strain evidence="1">S-188037</strain>
    </source>
</reference>
<comment type="caution">
    <text evidence="1">The sequence shown here is derived from an EMBL/GenBank/DDBJ whole genome shotgun (WGS) entry which is preliminary data.</text>
</comment>
<proteinExistence type="predicted"/>
<organism evidence="1 2">
    <name type="scientific">Papaver atlanticum</name>
    <dbReference type="NCBI Taxonomy" id="357466"/>
    <lineage>
        <taxon>Eukaryota</taxon>
        <taxon>Viridiplantae</taxon>
        <taxon>Streptophyta</taxon>
        <taxon>Embryophyta</taxon>
        <taxon>Tracheophyta</taxon>
        <taxon>Spermatophyta</taxon>
        <taxon>Magnoliopsida</taxon>
        <taxon>Ranunculales</taxon>
        <taxon>Papaveraceae</taxon>
        <taxon>Papaveroideae</taxon>
        <taxon>Papaver</taxon>
    </lineage>
</organism>
<accession>A0AAD4XQJ3</accession>
<dbReference type="Proteomes" id="UP001202328">
    <property type="component" value="Unassembled WGS sequence"/>
</dbReference>
<keyword evidence="2" id="KW-1185">Reference proteome</keyword>
<evidence type="ECO:0000313" key="1">
    <source>
        <dbReference type="EMBL" id="KAI3934996.1"/>
    </source>
</evidence>
<protein>
    <submittedName>
        <fullName evidence="1">Uncharacterized protein</fullName>
    </submittedName>
</protein>
<dbReference type="AlphaFoldDB" id="A0AAD4XQJ3"/>
<name>A0AAD4XQJ3_9MAGN</name>
<evidence type="ECO:0000313" key="2">
    <source>
        <dbReference type="Proteomes" id="UP001202328"/>
    </source>
</evidence>
<sequence>MPATGGKISLFNMMTYKVMTTFVPPPPASTYVVKSSNVVFEYVDGFRRFDRRSSRDSTRTDSFPWYNLTNRLALSLLTTAAIATCITVNNNEFLVPTTTTDSNALPQQQQQILVLQSISNTTASISGHIIL</sequence>
<gene>
    <name evidence="1" type="ORF">MKW98_009915</name>
</gene>
<dbReference type="EMBL" id="JAJJMB010006318">
    <property type="protein sequence ID" value="KAI3934996.1"/>
    <property type="molecule type" value="Genomic_DNA"/>
</dbReference>